<dbReference type="InterPro" id="IPR052929">
    <property type="entry name" value="RNase_H-like_EbsB-rel"/>
</dbReference>
<evidence type="ECO:0000259" key="2">
    <source>
        <dbReference type="Pfam" id="PF13966"/>
    </source>
</evidence>
<dbReference type="AlphaFoldDB" id="A0A7J8VH54"/>
<keyword evidence="4" id="KW-1185">Reference proteome</keyword>
<dbReference type="InterPro" id="IPR026960">
    <property type="entry name" value="RVT-Znf"/>
</dbReference>
<dbReference type="GO" id="GO:0003676">
    <property type="term" value="F:nucleic acid binding"/>
    <property type="evidence" value="ECO:0007669"/>
    <property type="project" value="InterPro"/>
</dbReference>
<protein>
    <recommendedName>
        <fullName evidence="5">RNase H type-1 domain-containing protein</fullName>
    </recommendedName>
</protein>
<evidence type="ECO:0000313" key="3">
    <source>
        <dbReference type="EMBL" id="MBA0661764.1"/>
    </source>
</evidence>
<dbReference type="Pfam" id="PF13456">
    <property type="entry name" value="RVT_3"/>
    <property type="match status" value="1"/>
</dbReference>
<dbReference type="OrthoDB" id="959921at2759"/>
<dbReference type="InterPro" id="IPR044730">
    <property type="entry name" value="RNase_H-like_dom_plant"/>
</dbReference>
<gene>
    <name evidence="3" type="ORF">Goklo_006016</name>
</gene>
<sequence length="441" mass="50787">MRWRVGSGSRISIWNDAWVPRLEDYRLQGNGMGQHYNLVSELLDQHSRQWKEEIITHIMSANEARKVLSIPLSRHLQEGKQAWRAEAFGKYSVRSGGYKLLLKESAEVEPNLQRATSRQVYKKLWLIELPEKIKITFWRAYKKFIPIYKNLQKIRLRNTVACPRCTYDDESLEHASRDCQGDFEDVKYLLAYVNVVRKLQTVDGLRFMQNNYLCHLGFWGDRNKQVHERKIRHNIKTVRFITMYLKGLEEIKGRLSARCVQKARWRPLEGSFVKINFYASFQGQLLKSGSGLVGRDSAGQIVGMRMILNDYVPSPFAGEAIACLQGVQMGLDPGFHGVILEGDSLTVVKKLQNKNKDISEINPIIEDVKRAGRGFVECRFNFVGRNTNGTAHRLAKEGLVNGETSYLMERTPKAVWKAAEEDSRWAELGHLHRFGFLGRDP</sequence>
<name>A0A7J8VH54_9ROSI</name>
<organism evidence="3 4">
    <name type="scientific">Gossypium klotzschianum</name>
    <dbReference type="NCBI Taxonomy" id="34286"/>
    <lineage>
        <taxon>Eukaryota</taxon>
        <taxon>Viridiplantae</taxon>
        <taxon>Streptophyta</taxon>
        <taxon>Embryophyta</taxon>
        <taxon>Tracheophyta</taxon>
        <taxon>Spermatophyta</taxon>
        <taxon>Magnoliopsida</taxon>
        <taxon>eudicotyledons</taxon>
        <taxon>Gunneridae</taxon>
        <taxon>Pentapetalae</taxon>
        <taxon>rosids</taxon>
        <taxon>malvids</taxon>
        <taxon>Malvales</taxon>
        <taxon>Malvaceae</taxon>
        <taxon>Malvoideae</taxon>
        <taxon>Gossypium</taxon>
    </lineage>
</organism>
<evidence type="ECO:0000313" key="4">
    <source>
        <dbReference type="Proteomes" id="UP000593573"/>
    </source>
</evidence>
<dbReference type="PANTHER" id="PTHR47074:SF61">
    <property type="entry name" value="RNASE H TYPE-1 DOMAIN-CONTAINING PROTEIN"/>
    <property type="match status" value="1"/>
</dbReference>
<dbReference type="GO" id="GO:0004523">
    <property type="term" value="F:RNA-DNA hybrid ribonuclease activity"/>
    <property type="evidence" value="ECO:0007669"/>
    <property type="project" value="InterPro"/>
</dbReference>
<proteinExistence type="predicted"/>
<dbReference type="Pfam" id="PF13966">
    <property type="entry name" value="zf-RVT"/>
    <property type="match status" value="1"/>
</dbReference>
<reference evidence="3 4" key="1">
    <citation type="journal article" date="2019" name="Genome Biol. Evol.">
        <title>Insights into the evolution of the New World diploid cottons (Gossypium, subgenus Houzingenia) based on genome sequencing.</title>
        <authorList>
            <person name="Grover C.E."/>
            <person name="Arick M.A. 2nd"/>
            <person name="Thrash A."/>
            <person name="Conover J.L."/>
            <person name="Sanders W.S."/>
            <person name="Peterson D.G."/>
            <person name="Frelichowski J.E."/>
            <person name="Scheffler J.A."/>
            <person name="Scheffler B.E."/>
            <person name="Wendel J.F."/>
        </authorList>
    </citation>
    <scope>NUCLEOTIDE SEQUENCE [LARGE SCALE GENOMIC DNA]</scope>
    <source>
        <strain evidence="3">57</strain>
        <tissue evidence="3">Leaf</tissue>
    </source>
</reference>
<dbReference type="EMBL" id="JABFAB010000010">
    <property type="protein sequence ID" value="MBA0661764.1"/>
    <property type="molecule type" value="Genomic_DNA"/>
</dbReference>
<dbReference type="SUPFAM" id="SSF53098">
    <property type="entry name" value="Ribonuclease H-like"/>
    <property type="match status" value="1"/>
</dbReference>
<dbReference type="Gene3D" id="3.30.420.10">
    <property type="entry name" value="Ribonuclease H-like superfamily/Ribonuclease H"/>
    <property type="match status" value="1"/>
</dbReference>
<dbReference type="Proteomes" id="UP000593573">
    <property type="component" value="Unassembled WGS sequence"/>
</dbReference>
<dbReference type="InterPro" id="IPR012337">
    <property type="entry name" value="RNaseH-like_sf"/>
</dbReference>
<comment type="caution">
    <text evidence="3">The sequence shown here is derived from an EMBL/GenBank/DDBJ whole genome shotgun (WGS) entry which is preliminary data.</text>
</comment>
<accession>A0A7J8VH54</accession>
<dbReference type="InterPro" id="IPR002156">
    <property type="entry name" value="RNaseH_domain"/>
</dbReference>
<feature type="domain" description="Reverse transcriptase zinc-binding" evidence="2">
    <location>
        <begin position="114"/>
        <end position="180"/>
    </location>
</feature>
<dbReference type="CDD" id="cd06222">
    <property type="entry name" value="RNase_H_like"/>
    <property type="match status" value="1"/>
</dbReference>
<feature type="domain" description="RNase H type-1" evidence="1">
    <location>
        <begin position="276"/>
        <end position="397"/>
    </location>
</feature>
<dbReference type="PANTHER" id="PTHR47074">
    <property type="entry name" value="BNAC02G40300D PROTEIN"/>
    <property type="match status" value="1"/>
</dbReference>
<evidence type="ECO:0000259" key="1">
    <source>
        <dbReference type="Pfam" id="PF13456"/>
    </source>
</evidence>
<evidence type="ECO:0008006" key="5">
    <source>
        <dbReference type="Google" id="ProtNLM"/>
    </source>
</evidence>
<dbReference type="InterPro" id="IPR036397">
    <property type="entry name" value="RNaseH_sf"/>
</dbReference>